<name>A0A7D7QKJ4_9FLAO</name>
<evidence type="ECO:0000313" key="4">
    <source>
        <dbReference type="Proteomes" id="UP000515349"/>
    </source>
</evidence>
<sequence length="233" mass="24799">MKKIILSAALLMGTGGVLLTSTQSCMALATSDLGLSVIKRVLLGGVSQMANIFGNKQAFLQNDLIVRALPENLRSVYNLLDRVAPNLATTGKEYVAESAAYTVNISQPILQNAVNSLTANDVSRIMQGGQGIATQVLREKTEQQLIQAIMPQVDQKLNQFGIVRTINTALQGTNMLGSLFGGQSSTSNLGGNGLSRLASEQMVNGIFNIIEDYEQKNKSSMLGAFSGSAESIK</sequence>
<reference evidence="5" key="3">
    <citation type="submission" date="2020-07" db="EMBL/GenBank/DDBJ databases">
        <title>Flavobacterium sp. xlx-214.</title>
        <authorList>
            <person name="Yang C."/>
        </authorList>
    </citation>
    <scope>NUCLEOTIDE SEQUENCE [LARGE SCALE GENOMIC DNA]</scope>
    <source>
        <strain evidence="5">CX-624</strain>
    </source>
</reference>
<reference evidence="4" key="2">
    <citation type="submission" date="2020-07" db="EMBL/GenBank/DDBJ databases">
        <title>Chryseobacterium sp.cx-624.</title>
        <authorList>
            <person name="Yang C."/>
        </authorList>
    </citation>
    <scope>NUCLEOTIDE SEQUENCE [LARGE SCALE GENOMIC DNA]</scope>
    <source>
        <strain evidence="4">cx-624</strain>
    </source>
</reference>
<organism evidence="3 4">
    <name type="scientific">Marnyiella aurantia</name>
    <dbReference type="NCBI Taxonomy" id="2758037"/>
    <lineage>
        <taxon>Bacteria</taxon>
        <taxon>Pseudomonadati</taxon>
        <taxon>Bacteroidota</taxon>
        <taxon>Flavobacteriia</taxon>
        <taxon>Flavobacteriales</taxon>
        <taxon>Weeksellaceae</taxon>
        <taxon>Marnyiella</taxon>
    </lineage>
</organism>
<dbReference type="InterPro" id="IPR025245">
    <property type="entry name" value="DUF4197"/>
</dbReference>
<protein>
    <submittedName>
        <fullName evidence="3">DUF4197 family protein</fullName>
    </submittedName>
</protein>
<dbReference type="EMBL" id="CP059472">
    <property type="protein sequence ID" value="QMS98345.1"/>
    <property type="molecule type" value="Genomic_DNA"/>
</dbReference>
<dbReference type="EMBL" id="JACEUX010000001">
    <property type="protein sequence ID" value="MBA5246283.1"/>
    <property type="molecule type" value="Genomic_DNA"/>
</dbReference>
<feature type="signal peptide" evidence="1">
    <location>
        <begin position="1"/>
        <end position="19"/>
    </location>
</feature>
<reference evidence="2" key="4">
    <citation type="submission" date="2020-07" db="EMBL/GenBank/DDBJ databases">
        <authorList>
            <person name="Yang C."/>
        </authorList>
    </citation>
    <scope>NUCLEOTIDE SEQUENCE</scope>
    <source>
        <strain evidence="2">Cx-624</strain>
    </source>
</reference>
<evidence type="ECO:0000256" key="1">
    <source>
        <dbReference type="SAM" id="SignalP"/>
    </source>
</evidence>
<dbReference type="Proteomes" id="UP000515349">
    <property type="component" value="Chromosome"/>
</dbReference>
<keyword evidence="5" id="KW-1185">Reference proteome</keyword>
<evidence type="ECO:0000313" key="2">
    <source>
        <dbReference type="EMBL" id="MBA5246283.1"/>
    </source>
</evidence>
<evidence type="ECO:0000313" key="3">
    <source>
        <dbReference type="EMBL" id="QMS98345.1"/>
    </source>
</evidence>
<evidence type="ECO:0000313" key="5">
    <source>
        <dbReference type="Proteomes" id="UP000539710"/>
    </source>
</evidence>
<reference evidence="3" key="1">
    <citation type="submission" date="2020-07" db="EMBL/GenBank/DDBJ databases">
        <title>Chryseobacterium sp. CX-624.</title>
        <authorList>
            <person name="Yang C."/>
        </authorList>
    </citation>
    <scope>NUCLEOTIDE SEQUENCE</scope>
    <source>
        <strain evidence="3">CX-624</strain>
    </source>
</reference>
<dbReference type="Pfam" id="PF13852">
    <property type="entry name" value="DUF4197"/>
    <property type="match status" value="1"/>
</dbReference>
<dbReference type="PROSITE" id="PS51257">
    <property type="entry name" value="PROKAR_LIPOPROTEIN"/>
    <property type="match status" value="1"/>
</dbReference>
<accession>A0A7D7QKJ4</accession>
<keyword evidence="1" id="KW-0732">Signal</keyword>
<dbReference type="KEGG" id="cbau:H1R16_11685"/>
<dbReference type="RefSeq" id="WP_181886369.1">
    <property type="nucleotide sequence ID" value="NZ_CP059472.1"/>
</dbReference>
<proteinExistence type="predicted"/>
<dbReference type="Proteomes" id="UP000539710">
    <property type="component" value="Unassembled WGS sequence"/>
</dbReference>
<gene>
    <name evidence="3" type="ORF">H1R16_11685</name>
    <name evidence="2" type="ORF">H2507_03780</name>
</gene>
<feature type="chain" id="PRO_5044656311" evidence="1">
    <location>
        <begin position="20"/>
        <end position="233"/>
    </location>
</feature>
<dbReference type="AlphaFoldDB" id="A0A7D7QKJ4"/>